<reference evidence="5" key="1">
    <citation type="submission" date="2021-01" db="EMBL/GenBank/DDBJ databases">
        <title>Fulvivirga kasyanovii gen. nov., sp nov., a novel member of the phylum Bacteroidetes isolated from seawater in a mussel farm.</title>
        <authorList>
            <person name="Zhao L.-H."/>
            <person name="Wang Z.-J."/>
        </authorList>
    </citation>
    <scope>NUCLEOTIDE SEQUENCE</scope>
    <source>
        <strain evidence="5">29W222</strain>
    </source>
</reference>
<dbReference type="InterPro" id="IPR051052">
    <property type="entry name" value="Diverse_substrate_MTase"/>
</dbReference>
<evidence type="ECO:0000256" key="3">
    <source>
        <dbReference type="ARBA" id="ARBA00022679"/>
    </source>
</evidence>
<dbReference type="Gene3D" id="3.40.50.150">
    <property type="entry name" value="Vaccinia Virus protein VP39"/>
    <property type="match status" value="1"/>
</dbReference>
<dbReference type="PANTHER" id="PTHR44942:SF4">
    <property type="entry name" value="METHYLTRANSFERASE TYPE 11 DOMAIN-CONTAINING PROTEIN"/>
    <property type="match status" value="1"/>
</dbReference>
<evidence type="ECO:0000256" key="1">
    <source>
        <dbReference type="ARBA" id="ARBA00008361"/>
    </source>
</evidence>
<dbReference type="PANTHER" id="PTHR44942">
    <property type="entry name" value="METHYLTRANSF_11 DOMAIN-CONTAINING PROTEIN"/>
    <property type="match status" value="1"/>
</dbReference>
<organism evidence="5 6">
    <name type="scientific">Fulvivirga marina</name>
    <dbReference type="NCBI Taxonomy" id="2494733"/>
    <lineage>
        <taxon>Bacteria</taxon>
        <taxon>Pseudomonadati</taxon>
        <taxon>Bacteroidota</taxon>
        <taxon>Cytophagia</taxon>
        <taxon>Cytophagales</taxon>
        <taxon>Fulvivirgaceae</taxon>
        <taxon>Fulvivirga</taxon>
    </lineage>
</organism>
<sequence>MSVKDNFSRQSDLYAAYRPHYPPMLYNYLFDKIKNFNYAWDCGTGNGQVAYQLSKRFKKVCATDISSKQLENAVKVPNIQYMLAPAESTSIPSSCVDLITVAQALHWFEVESFYKEVLRVASPDATLAYWGYNILQVNESIDPIIRHFHNHVVGDYWDPERKVLLKEYADINFPLINPRQTYFHYAIQWNLSHLKGYLESWSAVQHYIQQKRHNPVEALIDQIQSQWDDNQAVTFPIFLVYGRIS</sequence>
<dbReference type="GO" id="GO:0008757">
    <property type="term" value="F:S-adenosylmethionine-dependent methyltransferase activity"/>
    <property type="evidence" value="ECO:0007669"/>
    <property type="project" value="InterPro"/>
</dbReference>
<dbReference type="Proteomes" id="UP000614216">
    <property type="component" value="Unassembled WGS sequence"/>
</dbReference>
<evidence type="ECO:0000313" key="6">
    <source>
        <dbReference type="Proteomes" id="UP000614216"/>
    </source>
</evidence>
<dbReference type="InterPro" id="IPR029063">
    <property type="entry name" value="SAM-dependent_MTases_sf"/>
</dbReference>
<keyword evidence="6" id="KW-1185">Reference proteome</keyword>
<dbReference type="EMBL" id="JAEUGD010000066">
    <property type="protein sequence ID" value="MBL6449528.1"/>
    <property type="molecule type" value="Genomic_DNA"/>
</dbReference>
<dbReference type="InterPro" id="IPR013216">
    <property type="entry name" value="Methyltransf_11"/>
</dbReference>
<feature type="domain" description="Methyltransferase type 11" evidence="4">
    <location>
        <begin position="41"/>
        <end position="127"/>
    </location>
</feature>
<dbReference type="RefSeq" id="WP_202859045.1">
    <property type="nucleotide sequence ID" value="NZ_JAEUGD010000066.1"/>
</dbReference>
<comment type="similarity">
    <text evidence="1">Belongs to the methyltransferase superfamily.</text>
</comment>
<dbReference type="GO" id="GO:0032259">
    <property type="term" value="P:methylation"/>
    <property type="evidence" value="ECO:0007669"/>
    <property type="project" value="UniProtKB-KW"/>
</dbReference>
<comment type="caution">
    <text evidence="5">The sequence shown here is derived from an EMBL/GenBank/DDBJ whole genome shotgun (WGS) entry which is preliminary data.</text>
</comment>
<evidence type="ECO:0000313" key="5">
    <source>
        <dbReference type="EMBL" id="MBL6449528.1"/>
    </source>
</evidence>
<dbReference type="Pfam" id="PF08241">
    <property type="entry name" value="Methyltransf_11"/>
    <property type="match status" value="1"/>
</dbReference>
<keyword evidence="2 5" id="KW-0489">Methyltransferase</keyword>
<name>A0A937G3U6_9BACT</name>
<evidence type="ECO:0000256" key="2">
    <source>
        <dbReference type="ARBA" id="ARBA00022603"/>
    </source>
</evidence>
<keyword evidence="3" id="KW-0808">Transferase</keyword>
<dbReference type="SUPFAM" id="SSF53335">
    <property type="entry name" value="S-adenosyl-L-methionine-dependent methyltransferases"/>
    <property type="match status" value="1"/>
</dbReference>
<evidence type="ECO:0000259" key="4">
    <source>
        <dbReference type="Pfam" id="PF08241"/>
    </source>
</evidence>
<dbReference type="AlphaFoldDB" id="A0A937G3U6"/>
<protein>
    <submittedName>
        <fullName evidence="5">Class I SAM-dependent methyltransferase</fullName>
    </submittedName>
</protein>
<gene>
    <name evidence="5" type="ORF">JMN32_24665</name>
</gene>
<accession>A0A937G3U6</accession>
<dbReference type="CDD" id="cd02440">
    <property type="entry name" value="AdoMet_MTases"/>
    <property type="match status" value="1"/>
</dbReference>
<proteinExistence type="inferred from homology"/>